<dbReference type="Proteomes" id="UP000271087">
    <property type="component" value="Unassembled WGS sequence"/>
</dbReference>
<proteinExistence type="predicted"/>
<dbReference type="OrthoDB" id="5864674at2759"/>
<name>A0A182ELN0_ONCOC</name>
<sequence>MFPSLGTTQSTLCVEHHKELKLENQEEGEMEPLITSCTMGKSRKNRKEKDFAVVQRNQRHKFIGSENSNESAGTIRYRFAIIINFDGLDRPNEDDDEQALSSQFKGSITKLNGKYQVCWPWKESKNKLKNHYGMGFGRLKTLVKKLRNNEEILQRYDIIRNQLQTEVIEEVSPKMNQEGLIHYLPHHEVISPYKPTTKLRIVHDASAHLKGTKSLNEVLYRGPIMLPDFIGILLRHWLAVKKLMRNVIEATILAGSFKGEDVLIPRIPMIPTQFDWNLHSLSTRFRVNR</sequence>
<dbReference type="WBParaSite" id="nOo.2.0.1.t09020-RA">
    <property type="protein sequence ID" value="nOo.2.0.1.t09020-RA"/>
    <property type="gene ID" value="nOo.2.0.1.g09020"/>
</dbReference>
<accession>A0A182ELN0</accession>
<organism evidence="3">
    <name type="scientific">Onchocerca ochengi</name>
    <name type="common">Filarial nematode worm</name>
    <dbReference type="NCBI Taxonomy" id="42157"/>
    <lineage>
        <taxon>Eukaryota</taxon>
        <taxon>Metazoa</taxon>
        <taxon>Ecdysozoa</taxon>
        <taxon>Nematoda</taxon>
        <taxon>Chromadorea</taxon>
        <taxon>Rhabditida</taxon>
        <taxon>Spirurina</taxon>
        <taxon>Spiruromorpha</taxon>
        <taxon>Filarioidea</taxon>
        <taxon>Onchocercidae</taxon>
        <taxon>Onchocerca</taxon>
    </lineage>
</organism>
<dbReference type="PANTHER" id="PTHR47331:SF1">
    <property type="entry name" value="GAG-LIKE PROTEIN"/>
    <property type="match status" value="1"/>
</dbReference>
<gene>
    <name evidence="1" type="ORF">NOO_LOCUS9020</name>
</gene>
<keyword evidence="2" id="KW-1185">Reference proteome</keyword>
<dbReference type="PANTHER" id="PTHR47331">
    <property type="entry name" value="PHD-TYPE DOMAIN-CONTAINING PROTEIN"/>
    <property type="match status" value="1"/>
</dbReference>
<dbReference type="AlphaFoldDB" id="A0A182ELN0"/>
<reference evidence="1 2" key="2">
    <citation type="submission" date="2018-08" db="EMBL/GenBank/DDBJ databases">
        <authorList>
            <person name="Laetsch R D."/>
            <person name="Stevens L."/>
            <person name="Kumar S."/>
            <person name="Blaxter L. M."/>
        </authorList>
    </citation>
    <scope>NUCLEOTIDE SEQUENCE [LARGE SCALE GENOMIC DNA]</scope>
</reference>
<evidence type="ECO:0000313" key="2">
    <source>
        <dbReference type="Proteomes" id="UP000271087"/>
    </source>
</evidence>
<evidence type="ECO:0000313" key="1">
    <source>
        <dbReference type="EMBL" id="VDM92166.1"/>
    </source>
</evidence>
<dbReference type="EMBL" id="UYRW01004110">
    <property type="protein sequence ID" value="VDM92166.1"/>
    <property type="molecule type" value="Genomic_DNA"/>
</dbReference>
<reference evidence="3" key="1">
    <citation type="submission" date="2016-06" db="UniProtKB">
        <authorList>
            <consortium name="WormBaseParasite"/>
        </authorList>
    </citation>
    <scope>IDENTIFICATION</scope>
</reference>
<evidence type="ECO:0000313" key="3">
    <source>
        <dbReference type="WBParaSite" id="nOo.2.0.1.t09020-RA"/>
    </source>
</evidence>
<protein>
    <submittedName>
        <fullName evidence="1 3">Uncharacterized protein</fullName>
    </submittedName>
</protein>
<dbReference type="STRING" id="42157.A0A182ELN0"/>